<sequence>MYIATSSLLRATRSKIISSSISRTFSYHSSSTYRSFSSTVARSFCSSVPRWSHRIDWRYPFTLRSQIRAVAPVIERFHRKIATIANENPFKGNLTSLPKPGGGEFGKFYSLPSLNDPRIDRLPYSIRILLESAIRNCDNFQVTKEDVEKIIDWENSYTKQVEIPFKPARVLLQDFTGVPAVVDLACMRDAMNKLGGDSNKINPLVPVDLVVDHSVQVDVARSENAVQANMELEFQRNKERFAFLKWGSTAFRNMLVVPPGSGIVHQVNLEYLGRVVFNNEGLLYPDSVVGTDSHTTMIDGLGVAGWGVGGIEAEAAMLGQPMSMVLPGVVGFKLSGKLRDGVTATDLVLTVTQILRKHGVVGKFVEFYGDGMGKLSLADRATIANMSPEYGATMGFFPVDHVTLQYLKLTGRSDETVAMIETYLRANNMFVDYNEPQQDRVYSSYLELNLSDVEPCISGPKRPHDRVPLKEMKADWHSCLDSKVGFKGFAIPKEAQGKVAKFDFHGQPAELKHGSVVIAAITSCTNTSNPSVMLGAGLVAKKAHELGLQVKPWVKTSLAPGSGVVTKYLLQSGLQKYLNEQGFHIVGFGCTTCIGNSGDLNESVASAISENDIVAAAVLSGNRNFEGRVHALTRANYLASPPLVVAYALAGTVDIDFEKEPIGTGKDGKNVFLRDIWPSNEEIAEAVQSSVLPNMFRSTYEAITKGNPMWNQLQVPADKLYSWDTNSTYIHEPPYFKNMTMDPPGAHGVKDAYCLLNFGDSITTDHISPAGSIHKDSPAAKYLLERGVDRKDFNSYGSRRGNDEVMARGTFANIRLVNKLLNGEVGAKTVHIPTGEKLYVFEAAMRYRSAGEDTIVIAGAEYGSGSSRDWAAKGPMLLGVKAVIAKSFERIHRSNLVGMGIIPLCFKSGEDADTLGLTGHERYTIDLPSKISEIRPGQDVTVTTDNGKSFTCTVRFDTEVELAYFNHGGILPYVIRNLIKYALGFHKVFQDLRHTGSMSFDPRNKRKIKIESMNHISVKIPNENPSNGNLIGKFGNRNSLPSLNNPIAKLGGDSIDKINDSLSYKASGHDTNVLAGAGYVNGSSRVWASKNPMLLGVNAVMARSLDRSMDSNALGLTGHKRHMSDTTSTISETRAYGFRPLSPHLPVYQPQLSSTLSIFNRISGALLSTVILLFYMIYMKVGLISLSYDSFYQFLFYSSKLNLLAVEISGLALSYHLYAGIRHLVQKL</sequence>
<comment type="cofactor">
    <cofactor evidence="1">
        <name>[4Fe-4S] cluster</name>
        <dbReference type="ChEBI" id="CHEBI:49883"/>
    </cofactor>
</comment>
<keyword evidence="23 27" id="KW-0472">Membrane</keyword>
<dbReference type="GO" id="GO:0003994">
    <property type="term" value="F:aconitate hydratase activity"/>
    <property type="evidence" value="ECO:0007669"/>
    <property type="project" value="UniProtKB-EC"/>
</dbReference>
<evidence type="ECO:0000256" key="8">
    <source>
        <dbReference type="ARBA" id="ARBA00007185"/>
    </source>
</evidence>
<evidence type="ECO:0000256" key="13">
    <source>
        <dbReference type="ARBA" id="ARBA00022485"/>
    </source>
</evidence>
<dbReference type="GO" id="GO:0045273">
    <property type="term" value="C:respiratory chain complex II (succinate dehydrogenase)"/>
    <property type="evidence" value="ECO:0007669"/>
    <property type="project" value="UniProtKB-ARBA"/>
</dbReference>
<reference evidence="30 31" key="1">
    <citation type="journal article" date="2017" name="Plant Biotechnol. J.">
        <title>A comprehensive draft genome sequence for lupin (Lupinus angustifolius), an emerging health food: insights into plant-microbe interactions and legume evolution.</title>
        <authorList>
            <person name="Hane J.K."/>
            <person name="Ming Y."/>
            <person name="Kamphuis L.G."/>
            <person name="Nelson M.N."/>
            <person name="Garg G."/>
            <person name="Atkins C.A."/>
            <person name="Bayer P.E."/>
            <person name="Bravo A."/>
            <person name="Bringans S."/>
            <person name="Cannon S."/>
            <person name="Edwards D."/>
            <person name="Foley R."/>
            <person name="Gao L.L."/>
            <person name="Harrison M.J."/>
            <person name="Huang W."/>
            <person name="Hurgobin B."/>
            <person name="Li S."/>
            <person name="Liu C.W."/>
            <person name="McGrath A."/>
            <person name="Morahan G."/>
            <person name="Murray J."/>
            <person name="Weller J."/>
            <person name="Jian J."/>
            <person name="Singh K.B."/>
        </authorList>
    </citation>
    <scope>NUCLEOTIDE SEQUENCE [LARGE SCALE GENOMIC DNA]</scope>
    <source>
        <strain evidence="31">cv. Tanjil</strain>
        <tissue evidence="30">Whole plant</tissue>
    </source>
</reference>
<dbReference type="FunFam" id="3.30.499.10:FF:000005">
    <property type="entry name" value="cytoplasmic aconitate hydratase"/>
    <property type="match status" value="1"/>
</dbReference>
<keyword evidence="24" id="KW-0456">Lyase</keyword>
<dbReference type="FunFam" id="3.30.499.10:FF:000002">
    <property type="entry name" value="Aconitate hydratase"/>
    <property type="match status" value="1"/>
</dbReference>
<dbReference type="SUPFAM" id="SSF81343">
    <property type="entry name" value="Fumarate reductase respiratory complex transmembrane subunits"/>
    <property type="match status" value="1"/>
</dbReference>
<keyword evidence="12" id="KW-0813">Transport</keyword>
<evidence type="ECO:0000256" key="26">
    <source>
        <dbReference type="ARBA" id="ARBA00029682"/>
    </source>
</evidence>
<dbReference type="GO" id="GO:0005743">
    <property type="term" value="C:mitochondrial inner membrane"/>
    <property type="evidence" value="ECO:0007669"/>
    <property type="project" value="UniProtKB-SubCell"/>
</dbReference>
<evidence type="ECO:0000256" key="5">
    <source>
        <dbReference type="ARBA" id="ARBA00004434"/>
    </source>
</evidence>
<dbReference type="SUPFAM" id="SSF53732">
    <property type="entry name" value="Aconitase iron-sulfur domain"/>
    <property type="match status" value="1"/>
</dbReference>
<dbReference type="Proteomes" id="UP000188354">
    <property type="component" value="Chromosome LG13"/>
</dbReference>
<comment type="subunit">
    <text evidence="9">Component of complex II composed of eight subunits in plants: four classical SDH subunits SDH1, SDH2, SDH3 and SDH4 (a flavoprotein (FP), an iron-sulfur protein (IP), and a cytochrome b composed of a large and a small subunit.), as well as four subunits unknown in mitochondria from bacteria and heterotrophic eukaryotes.</text>
</comment>
<dbReference type="InterPro" id="IPR018136">
    <property type="entry name" value="Aconitase_4Fe-4S_BS"/>
</dbReference>
<evidence type="ECO:0000256" key="17">
    <source>
        <dbReference type="ARBA" id="ARBA00022723"/>
    </source>
</evidence>
<dbReference type="InterPro" id="IPR000573">
    <property type="entry name" value="AconitaseA/IPMdHydase_ssu_swvl"/>
</dbReference>
<evidence type="ECO:0000256" key="2">
    <source>
        <dbReference type="ARBA" id="ARBA00001971"/>
    </source>
</evidence>
<feature type="domain" description="Aconitase/3-isopropylmalate dehydratase large subunit alpha/beta/alpha" evidence="28">
    <location>
        <begin position="148"/>
        <end position="651"/>
    </location>
</feature>
<comment type="function">
    <text evidence="3">Catalyzes the isomerization of citrate to isocitrate via cis-aconitate.</text>
</comment>
<dbReference type="CDD" id="cd01586">
    <property type="entry name" value="AcnA_IRP"/>
    <property type="match status" value="1"/>
</dbReference>
<dbReference type="PROSITE" id="PS00450">
    <property type="entry name" value="ACONITASE_1"/>
    <property type="match status" value="1"/>
</dbReference>
<keyword evidence="22" id="KW-0496">Mitochondrion</keyword>
<comment type="subcellular location">
    <subcellularLocation>
        <location evidence="5">Mitochondrion inner membrane</location>
        <topology evidence="5">Single-pass membrane protein</topology>
    </subcellularLocation>
</comment>
<evidence type="ECO:0000256" key="24">
    <source>
        <dbReference type="ARBA" id="ARBA00023239"/>
    </source>
</evidence>
<keyword evidence="18" id="KW-0809">Transit peptide</keyword>
<dbReference type="GO" id="GO:0009055">
    <property type="term" value="F:electron transfer activity"/>
    <property type="evidence" value="ECO:0007669"/>
    <property type="project" value="InterPro"/>
</dbReference>
<evidence type="ECO:0000256" key="3">
    <source>
        <dbReference type="ARBA" id="ARBA00003113"/>
    </source>
</evidence>
<comment type="pathway">
    <text evidence="6">Carbohydrate metabolism; glyoxylate and dicarboxylate metabolism.</text>
</comment>
<evidence type="ECO:0000256" key="4">
    <source>
        <dbReference type="ARBA" id="ARBA00004050"/>
    </source>
</evidence>
<dbReference type="NCBIfam" id="NF009520">
    <property type="entry name" value="PRK12881.1"/>
    <property type="match status" value="1"/>
</dbReference>
<keyword evidence="17" id="KW-0479">Metal-binding</keyword>
<comment type="pathway">
    <text evidence="7">Carbohydrate metabolism; tricarboxylic acid cycle.</text>
</comment>
<feature type="domain" description="Aconitase A/isopropylmalate dehydratase small subunit swivel" evidence="29">
    <location>
        <begin position="780"/>
        <end position="907"/>
    </location>
</feature>
<evidence type="ECO:0000256" key="10">
    <source>
        <dbReference type="ARBA" id="ARBA00012926"/>
    </source>
</evidence>
<dbReference type="CDD" id="cd01580">
    <property type="entry name" value="AcnA_IRP_Swivel"/>
    <property type="match status" value="1"/>
</dbReference>
<dbReference type="Gene3D" id="3.30.499.10">
    <property type="entry name" value="Aconitase, domain 3"/>
    <property type="match status" value="2"/>
</dbReference>
<evidence type="ECO:0000256" key="16">
    <source>
        <dbReference type="ARBA" id="ARBA00022692"/>
    </source>
</evidence>
<dbReference type="InterPro" id="IPR015928">
    <property type="entry name" value="Aconitase/3IPM_dehydase_swvl"/>
</dbReference>
<dbReference type="GO" id="GO:0051539">
    <property type="term" value="F:4 iron, 4 sulfur cluster binding"/>
    <property type="evidence" value="ECO:0007669"/>
    <property type="project" value="UniProtKB-KW"/>
</dbReference>
<dbReference type="PRINTS" id="PR00415">
    <property type="entry name" value="ACONITASE"/>
</dbReference>
<dbReference type="InterPro" id="IPR015931">
    <property type="entry name" value="Acnase/IPM_dHydase_lsu_aba_1/3"/>
</dbReference>
<evidence type="ECO:0000256" key="7">
    <source>
        <dbReference type="ARBA" id="ARBA00005163"/>
    </source>
</evidence>
<organism evidence="30 31">
    <name type="scientific">Lupinus angustifolius</name>
    <name type="common">Narrow-leaved blue lupine</name>
    <dbReference type="NCBI Taxonomy" id="3871"/>
    <lineage>
        <taxon>Eukaryota</taxon>
        <taxon>Viridiplantae</taxon>
        <taxon>Streptophyta</taxon>
        <taxon>Embryophyta</taxon>
        <taxon>Tracheophyta</taxon>
        <taxon>Spermatophyta</taxon>
        <taxon>Magnoliopsida</taxon>
        <taxon>eudicotyledons</taxon>
        <taxon>Gunneridae</taxon>
        <taxon>Pentapetalae</taxon>
        <taxon>rosids</taxon>
        <taxon>fabids</taxon>
        <taxon>Fabales</taxon>
        <taxon>Fabaceae</taxon>
        <taxon>Papilionoideae</taxon>
        <taxon>50 kb inversion clade</taxon>
        <taxon>genistoids sensu lato</taxon>
        <taxon>core genistoids</taxon>
        <taxon>Genisteae</taxon>
        <taxon>Lupinus</taxon>
    </lineage>
</organism>
<evidence type="ECO:0000256" key="1">
    <source>
        <dbReference type="ARBA" id="ARBA00001966"/>
    </source>
</evidence>
<dbReference type="GO" id="GO:0006102">
    <property type="term" value="P:isocitrate metabolic process"/>
    <property type="evidence" value="ECO:0007669"/>
    <property type="project" value="UniProtKB-ARBA"/>
</dbReference>
<dbReference type="NCBIfam" id="NF006757">
    <property type="entry name" value="PRK09277.1"/>
    <property type="match status" value="1"/>
</dbReference>
<dbReference type="InterPro" id="IPR044137">
    <property type="entry name" value="AcnA_IRP_Swivel"/>
</dbReference>
<accession>A0A1J7GFJ2</accession>
<keyword evidence="14" id="KW-0816">Tricarboxylic acid cycle</keyword>
<dbReference type="Pfam" id="PF01127">
    <property type="entry name" value="Sdh_cyt"/>
    <property type="match status" value="1"/>
</dbReference>
<comment type="cofactor">
    <cofactor evidence="2">
        <name>heme</name>
        <dbReference type="ChEBI" id="CHEBI:30413"/>
    </cofactor>
</comment>
<keyword evidence="21" id="KW-0411">Iron-sulfur</keyword>
<evidence type="ECO:0000259" key="29">
    <source>
        <dbReference type="Pfam" id="PF00694"/>
    </source>
</evidence>
<dbReference type="Gene3D" id="1.20.1300.10">
    <property type="entry name" value="Fumarate reductase/succinate dehydrogenase, transmembrane subunit"/>
    <property type="match status" value="1"/>
</dbReference>
<dbReference type="Gene3D" id="3.20.19.10">
    <property type="entry name" value="Aconitase, domain 4"/>
    <property type="match status" value="2"/>
</dbReference>
<evidence type="ECO:0000256" key="12">
    <source>
        <dbReference type="ARBA" id="ARBA00022448"/>
    </source>
</evidence>
<evidence type="ECO:0000256" key="22">
    <source>
        <dbReference type="ARBA" id="ARBA00023128"/>
    </source>
</evidence>
<dbReference type="NCBIfam" id="TIGR01341">
    <property type="entry name" value="aconitase_1"/>
    <property type="match status" value="1"/>
</dbReference>
<keyword evidence="31" id="KW-1185">Reference proteome</keyword>
<evidence type="ECO:0000256" key="23">
    <source>
        <dbReference type="ARBA" id="ARBA00023136"/>
    </source>
</evidence>
<evidence type="ECO:0000256" key="14">
    <source>
        <dbReference type="ARBA" id="ARBA00022532"/>
    </source>
</evidence>
<dbReference type="GO" id="GO:0006099">
    <property type="term" value="P:tricarboxylic acid cycle"/>
    <property type="evidence" value="ECO:0007669"/>
    <property type="project" value="UniProtKB-KW"/>
</dbReference>
<dbReference type="InterPro" id="IPR000701">
    <property type="entry name" value="SuccDH_FuR_B_TM-su"/>
</dbReference>
<evidence type="ECO:0000256" key="21">
    <source>
        <dbReference type="ARBA" id="ARBA00023014"/>
    </source>
</evidence>
<dbReference type="PROSITE" id="PS01244">
    <property type="entry name" value="ACONITASE_2"/>
    <property type="match status" value="1"/>
</dbReference>
<keyword evidence="11" id="KW-0329">Glyoxylate bypass</keyword>
<proteinExistence type="inferred from homology"/>
<dbReference type="InterPro" id="IPR006249">
    <property type="entry name" value="Aconitase/IRP2"/>
</dbReference>
<evidence type="ECO:0000256" key="25">
    <source>
        <dbReference type="ARBA" id="ARBA00023501"/>
    </source>
</evidence>
<evidence type="ECO:0000256" key="18">
    <source>
        <dbReference type="ARBA" id="ARBA00022946"/>
    </source>
</evidence>
<dbReference type="GO" id="GO:0006097">
    <property type="term" value="P:glyoxylate cycle"/>
    <property type="evidence" value="ECO:0007669"/>
    <property type="project" value="UniProtKB-KW"/>
</dbReference>
<dbReference type="Pfam" id="PF00694">
    <property type="entry name" value="Aconitase_C"/>
    <property type="match status" value="2"/>
</dbReference>
<evidence type="ECO:0000256" key="15">
    <source>
        <dbReference type="ARBA" id="ARBA00022617"/>
    </source>
</evidence>
<dbReference type="InterPro" id="IPR036008">
    <property type="entry name" value="Aconitase_4Fe-4S_dom"/>
</dbReference>
<evidence type="ECO:0000256" key="19">
    <source>
        <dbReference type="ARBA" id="ARBA00022989"/>
    </source>
</evidence>
<dbReference type="InterPro" id="IPR014314">
    <property type="entry name" value="Succ_DH_cytb556"/>
</dbReference>
<dbReference type="CDD" id="cd03499">
    <property type="entry name" value="SQR_TypeC_SdhC"/>
    <property type="match status" value="1"/>
</dbReference>
<evidence type="ECO:0000256" key="27">
    <source>
        <dbReference type="SAM" id="Phobius"/>
    </source>
</evidence>
<comment type="function">
    <text evidence="4">Membrane-anchoring subunit of succinate dehydrogenase (SDH).</text>
</comment>
<comment type="similarity">
    <text evidence="8">Belongs to the aconitase/IPM isomerase family.</text>
</comment>
<gene>
    <name evidence="30" type="ORF">TanjilG_06512</name>
</gene>
<evidence type="ECO:0000313" key="31">
    <source>
        <dbReference type="Proteomes" id="UP000188354"/>
    </source>
</evidence>
<feature type="transmembrane region" description="Helical" evidence="27">
    <location>
        <begin position="1158"/>
        <end position="1178"/>
    </location>
</feature>
<dbReference type="SUPFAM" id="SSF52016">
    <property type="entry name" value="LeuD/IlvD-like"/>
    <property type="match status" value="2"/>
</dbReference>
<evidence type="ECO:0000256" key="9">
    <source>
        <dbReference type="ARBA" id="ARBA00011313"/>
    </source>
</evidence>
<evidence type="ECO:0000256" key="6">
    <source>
        <dbReference type="ARBA" id="ARBA00005066"/>
    </source>
</evidence>
<feature type="domain" description="Aconitase A/isopropylmalate dehydratase small subunit swivel" evidence="29">
    <location>
        <begin position="1056"/>
        <end position="1114"/>
    </location>
</feature>
<keyword evidence="20" id="KW-0408">Iron</keyword>
<dbReference type="Pfam" id="PF00330">
    <property type="entry name" value="Aconitase"/>
    <property type="match status" value="1"/>
</dbReference>
<dbReference type="Gramene" id="OIV99207">
    <property type="protein sequence ID" value="OIV99207"/>
    <property type="gene ID" value="TanjilG_06512"/>
</dbReference>
<dbReference type="PANTHER" id="PTHR11670">
    <property type="entry name" value="ACONITASE/IRON-RESPONSIVE ELEMENT FAMILY MEMBER"/>
    <property type="match status" value="1"/>
</dbReference>
<dbReference type="Gene3D" id="6.10.190.10">
    <property type="match status" value="1"/>
</dbReference>
<dbReference type="AlphaFoldDB" id="A0A1J7GFJ2"/>
<evidence type="ECO:0000256" key="11">
    <source>
        <dbReference type="ARBA" id="ARBA00022435"/>
    </source>
</evidence>
<dbReference type="GO" id="GO:0046872">
    <property type="term" value="F:metal ion binding"/>
    <property type="evidence" value="ECO:0007669"/>
    <property type="project" value="UniProtKB-KW"/>
</dbReference>
<dbReference type="FunFam" id="1.20.1300.10:FF:000014">
    <property type="entry name" value="Succinate dehydrogenase subunit 3-1, mitochondrial"/>
    <property type="match status" value="1"/>
</dbReference>
<comment type="catalytic activity">
    <reaction evidence="25">
        <text>citrate = D-threo-isocitrate</text>
        <dbReference type="Rhea" id="RHEA:10336"/>
        <dbReference type="ChEBI" id="CHEBI:15562"/>
        <dbReference type="ChEBI" id="CHEBI:16947"/>
        <dbReference type="EC" id="4.2.1.3"/>
    </reaction>
</comment>
<dbReference type="STRING" id="3871.A0A1J7GFJ2"/>
<keyword evidence="16 27" id="KW-0812">Transmembrane</keyword>
<dbReference type="EMBL" id="CM007373">
    <property type="protein sequence ID" value="OIV99207.1"/>
    <property type="molecule type" value="Genomic_DNA"/>
</dbReference>
<keyword evidence="15" id="KW-0349">Heme</keyword>
<dbReference type="InterPro" id="IPR034804">
    <property type="entry name" value="SQR/QFR_C/D"/>
</dbReference>
<protein>
    <recommendedName>
        <fullName evidence="10">aconitate hydratase</fullName>
        <ecNumber evidence="10">4.2.1.3</ecNumber>
    </recommendedName>
    <alternativeName>
        <fullName evidence="26">Citrate hydro-lyase</fullName>
    </alternativeName>
</protein>
<evidence type="ECO:0000259" key="28">
    <source>
        <dbReference type="Pfam" id="PF00330"/>
    </source>
</evidence>
<dbReference type="FunFam" id="3.20.19.10:FF:000001">
    <property type="entry name" value="Aconitate hydratase"/>
    <property type="match status" value="1"/>
</dbReference>
<evidence type="ECO:0000313" key="30">
    <source>
        <dbReference type="EMBL" id="OIV99207.1"/>
    </source>
</evidence>
<dbReference type="OMA" id="LNGRESY"/>
<keyword evidence="13" id="KW-0004">4Fe-4S</keyword>
<keyword evidence="19 27" id="KW-1133">Transmembrane helix</keyword>
<dbReference type="GO" id="GO:0006101">
    <property type="term" value="P:citrate metabolic process"/>
    <property type="evidence" value="ECO:0007669"/>
    <property type="project" value="UniProtKB-ARBA"/>
</dbReference>
<evidence type="ECO:0000256" key="20">
    <source>
        <dbReference type="ARBA" id="ARBA00023004"/>
    </source>
</evidence>
<dbReference type="EC" id="4.2.1.3" evidence="10"/>
<dbReference type="InterPro" id="IPR001030">
    <property type="entry name" value="Acoase/IPM_deHydtase_lsu_aba"/>
</dbReference>
<name>A0A1J7GFJ2_LUPAN</name>